<accession>A0A851PUJ5</accession>
<reference evidence="1" key="1">
    <citation type="submission" date="2019-09" db="EMBL/GenBank/DDBJ databases">
        <title>Bird 10,000 Genomes (B10K) Project - Family phase.</title>
        <authorList>
            <person name="Zhang G."/>
        </authorList>
    </citation>
    <scope>NUCLEOTIDE SEQUENCE</scope>
    <source>
        <strain evidence="1">B10K-CU-031-38</strain>
    </source>
</reference>
<comment type="caution">
    <text evidence="1">The sequence shown here is derived from an EMBL/GenBank/DDBJ whole genome shotgun (WGS) entry which is preliminary data.</text>
</comment>
<dbReference type="OrthoDB" id="424310at2759"/>
<feature type="non-terminal residue" evidence="1">
    <location>
        <position position="347"/>
    </location>
</feature>
<evidence type="ECO:0000313" key="1">
    <source>
        <dbReference type="EMBL" id="NXC69636.1"/>
    </source>
</evidence>
<protein>
    <submittedName>
        <fullName evidence="1">DYH14 protein</fullName>
    </submittedName>
</protein>
<dbReference type="EMBL" id="WBMU01001054">
    <property type="protein sequence ID" value="NXC69636.1"/>
    <property type="molecule type" value="Genomic_DNA"/>
</dbReference>
<dbReference type="AlphaFoldDB" id="A0A851PUJ5"/>
<dbReference type="Proteomes" id="UP000657035">
    <property type="component" value="Unassembled WGS sequence"/>
</dbReference>
<sequence length="347" mass="40040">DEEYPLQMDEQNKMLKEKLLSRLRFEPDRTEVLLMVKGRYSVCEPADSSEKDNNDLSSSVEKKYPILRTAVYRARTERKHKAAIKEEGMCFGNLLSRIDKEGREESVCQPTSMPEHETMKLKRSTTKTVSLMSKNGNLKKTLPTASACKGVQRGFGTPPSSSVHDNIRRAEMQTAVLEPSCHKKTCEQPKVERSSKKPLRAKVYSYDRTEPTDDDVIMHILRLRGKLGWETKLPSCEWLAREADVARLQKFTLTKPLQLKDSGEYIYCLPRNRNNFKAPYNTYDLQVVSTNTAMQNKEYWTVTASFVSKFSAGHKLGEAEITPVPQWLHERQLYYRLLNLNLFSNFR</sequence>
<keyword evidence="2" id="KW-1185">Reference proteome</keyword>
<gene>
    <name evidence="1" type="primary">Dnah14</name>
    <name evidence="1" type="ORF">ANHANH_R07599</name>
</gene>
<feature type="non-terminal residue" evidence="1">
    <location>
        <position position="1"/>
    </location>
</feature>
<proteinExistence type="predicted"/>
<name>A0A851PUJ5_ANHAN</name>
<organism evidence="1 2">
    <name type="scientific">Anhinga anhinga</name>
    <name type="common">Anhinga</name>
    <name type="synonym">Plotus anhinga</name>
    <dbReference type="NCBI Taxonomy" id="56067"/>
    <lineage>
        <taxon>Eukaryota</taxon>
        <taxon>Metazoa</taxon>
        <taxon>Chordata</taxon>
        <taxon>Craniata</taxon>
        <taxon>Vertebrata</taxon>
        <taxon>Euteleostomi</taxon>
        <taxon>Archelosauria</taxon>
        <taxon>Archosauria</taxon>
        <taxon>Dinosauria</taxon>
        <taxon>Saurischia</taxon>
        <taxon>Theropoda</taxon>
        <taxon>Coelurosauria</taxon>
        <taxon>Aves</taxon>
        <taxon>Neognathae</taxon>
        <taxon>Neoaves</taxon>
        <taxon>Aequornithes</taxon>
        <taxon>Suliformes</taxon>
        <taxon>Anhingidae</taxon>
        <taxon>Anhinga</taxon>
    </lineage>
</organism>
<evidence type="ECO:0000313" key="2">
    <source>
        <dbReference type="Proteomes" id="UP000657035"/>
    </source>
</evidence>